<evidence type="ECO:0000313" key="3">
    <source>
        <dbReference type="RefSeq" id="XP_044934339.1"/>
    </source>
</evidence>
<dbReference type="AlphaFoldDB" id="A0A8U0UZE6"/>
<evidence type="ECO:0000313" key="2">
    <source>
        <dbReference type="Proteomes" id="UP000000715"/>
    </source>
</evidence>
<feature type="region of interest" description="Disordered" evidence="1">
    <location>
        <begin position="116"/>
        <end position="138"/>
    </location>
</feature>
<dbReference type="RefSeq" id="XP_044934339.1">
    <property type="nucleotide sequence ID" value="XM_045078404.1"/>
</dbReference>
<name>A0A8U0UZE6_MUSPF</name>
<keyword evidence="2" id="KW-1185">Reference proteome</keyword>
<dbReference type="GeneID" id="106006403"/>
<feature type="region of interest" description="Disordered" evidence="1">
    <location>
        <begin position="218"/>
        <end position="237"/>
    </location>
</feature>
<accession>A0A8U0UZE6</accession>
<sequence length="322" mass="34785">MLRPRAGGRGSGVVGDPAGSARRRPRSRLPHVSLRLGPPPYTLGVPRPAPRDETEAPALPQRLLTAEQLTSPGPRSERRSRRWPVHGGRVSRMLPRSHALRCGGGSARSSARCLARSVRGSRLTPERGGRKAAQTDDASHLATAPLTPSLFYPPGRFLRWPFFFFPFLTTPPWVTLARSDDDQREEEVGAPRAGGCASGRGTSCRCRRLYGRVRIEERKGRSRVEPKLPPDLSPDPTAAGRACSVAVSFRAGGGCSFGSMEEAQAARPSSGAHHLKVRHLAPNGPSKTQAERELALQPDPLHLLQGASAPPFPWCGARPSTR</sequence>
<feature type="compositionally biased region" description="Basic and acidic residues" evidence="1">
    <location>
        <begin position="124"/>
        <end position="138"/>
    </location>
</feature>
<dbReference type="OrthoDB" id="9838488at2759"/>
<feature type="region of interest" description="Disordered" evidence="1">
    <location>
        <begin position="1"/>
        <end position="86"/>
    </location>
</feature>
<gene>
    <name evidence="3" type="primary">LOC106006403</name>
</gene>
<proteinExistence type="predicted"/>
<organism evidence="2 3">
    <name type="scientific">Mustela putorius furo</name>
    <name type="common">European domestic ferret</name>
    <name type="synonym">Mustela furo</name>
    <dbReference type="NCBI Taxonomy" id="9669"/>
    <lineage>
        <taxon>Eukaryota</taxon>
        <taxon>Metazoa</taxon>
        <taxon>Chordata</taxon>
        <taxon>Craniata</taxon>
        <taxon>Vertebrata</taxon>
        <taxon>Euteleostomi</taxon>
        <taxon>Mammalia</taxon>
        <taxon>Eutheria</taxon>
        <taxon>Laurasiatheria</taxon>
        <taxon>Carnivora</taxon>
        <taxon>Caniformia</taxon>
        <taxon>Musteloidea</taxon>
        <taxon>Mustelidae</taxon>
        <taxon>Mustelinae</taxon>
        <taxon>Mustela</taxon>
    </lineage>
</organism>
<evidence type="ECO:0000256" key="1">
    <source>
        <dbReference type="SAM" id="MobiDB-lite"/>
    </source>
</evidence>
<feature type="compositionally biased region" description="Basic and acidic residues" evidence="1">
    <location>
        <begin position="218"/>
        <end position="228"/>
    </location>
</feature>
<dbReference type="Proteomes" id="UP000000715">
    <property type="component" value="Unplaced"/>
</dbReference>
<reference evidence="3" key="1">
    <citation type="submission" date="2025-08" db="UniProtKB">
        <authorList>
            <consortium name="RefSeq"/>
        </authorList>
    </citation>
    <scope>IDENTIFICATION</scope>
    <source>
        <tissue evidence="3">Brain</tissue>
    </source>
</reference>
<feature type="region of interest" description="Disordered" evidence="1">
    <location>
        <begin position="266"/>
        <end position="322"/>
    </location>
</feature>
<protein>
    <submittedName>
        <fullName evidence="3">LOW QUALITY PROTEIN: uncharacterized protein LOC106006403</fullName>
    </submittedName>
</protein>